<dbReference type="InterPro" id="IPR002758">
    <property type="entry name" value="Cation_antiport_E"/>
</dbReference>
<keyword evidence="6 7" id="KW-0472">Membrane</keyword>
<name>A0A7U7ELD1_9GAMM</name>
<dbReference type="Pfam" id="PF01899">
    <property type="entry name" value="MNHE"/>
    <property type="match status" value="1"/>
</dbReference>
<gene>
    <name evidence="8" type="primary">mrpE</name>
    <name evidence="8" type="ORF">PSEWESI4_01409</name>
</gene>
<evidence type="ECO:0000313" key="9">
    <source>
        <dbReference type="Proteomes" id="UP000583387"/>
    </source>
</evidence>
<feature type="transmembrane region" description="Helical" evidence="7">
    <location>
        <begin position="12"/>
        <end position="38"/>
    </location>
</feature>
<dbReference type="PANTHER" id="PTHR34584">
    <property type="entry name" value="NA(+)/H(+) ANTIPORTER SUBUNIT E1"/>
    <property type="match status" value="1"/>
</dbReference>
<proteinExistence type="inferred from homology"/>
<protein>
    <submittedName>
        <fullName evidence="8">Na(+)/H(+) antiporter subunit E</fullName>
    </submittedName>
</protein>
<dbReference type="PANTHER" id="PTHR34584:SF1">
    <property type="entry name" value="NA(+)_H(+) ANTIPORTER SUBUNIT E1"/>
    <property type="match status" value="1"/>
</dbReference>
<dbReference type="PIRSF" id="PIRSF019239">
    <property type="entry name" value="MrpE"/>
    <property type="match status" value="1"/>
</dbReference>
<dbReference type="GO" id="GO:0008324">
    <property type="term" value="F:monoatomic cation transmembrane transporter activity"/>
    <property type="evidence" value="ECO:0007669"/>
    <property type="project" value="InterPro"/>
</dbReference>
<evidence type="ECO:0000256" key="2">
    <source>
        <dbReference type="ARBA" id="ARBA00006228"/>
    </source>
</evidence>
<dbReference type="Proteomes" id="UP000583387">
    <property type="component" value="Unassembled WGS sequence"/>
</dbReference>
<evidence type="ECO:0000256" key="3">
    <source>
        <dbReference type="ARBA" id="ARBA00022475"/>
    </source>
</evidence>
<evidence type="ECO:0000256" key="7">
    <source>
        <dbReference type="SAM" id="Phobius"/>
    </source>
</evidence>
<comment type="subcellular location">
    <subcellularLocation>
        <location evidence="1">Cell membrane</location>
        <topology evidence="1">Multi-pass membrane protein</topology>
    </subcellularLocation>
</comment>
<organism evidence="8 9">
    <name type="scientific">Zestomonas carbonaria</name>
    <dbReference type="NCBI Taxonomy" id="2762745"/>
    <lineage>
        <taxon>Bacteria</taxon>
        <taxon>Pseudomonadati</taxon>
        <taxon>Pseudomonadota</taxon>
        <taxon>Gammaproteobacteria</taxon>
        <taxon>Pseudomonadales</taxon>
        <taxon>Pseudomonadaceae</taxon>
        <taxon>Zestomonas</taxon>
    </lineage>
</organism>
<evidence type="ECO:0000256" key="4">
    <source>
        <dbReference type="ARBA" id="ARBA00022692"/>
    </source>
</evidence>
<reference evidence="8 9" key="1">
    <citation type="submission" date="2020-08" db="EMBL/GenBank/DDBJ databases">
        <authorList>
            <person name="Criscuolo A."/>
        </authorList>
    </citation>
    <scope>NUCLEOTIDE SEQUENCE [LARGE SCALE GENOMIC DNA]</scope>
    <source>
        <strain evidence="8">CIP111764</strain>
    </source>
</reference>
<evidence type="ECO:0000256" key="5">
    <source>
        <dbReference type="ARBA" id="ARBA00022989"/>
    </source>
</evidence>
<keyword evidence="9" id="KW-1185">Reference proteome</keyword>
<dbReference type="RefSeq" id="WP_235978888.1">
    <property type="nucleotide sequence ID" value="NZ_CAJFCI010000030.1"/>
</dbReference>
<comment type="similarity">
    <text evidence="2">Belongs to the CPA3 antiporters (TC 2.A.63) subunit E family.</text>
</comment>
<comment type="caution">
    <text evidence="8">The sequence shown here is derived from an EMBL/GenBank/DDBJ whole genome shotgun (WGS) entry which is preliminary data.</text>
</comment>
<evidence type="ECO:0000256" key="1">
    <source>
        <dbReference type="ARBA" id="ARBA00004651"/>
    </source>
</evidence>
<keyword evidence="5 7" id="KW-1133">Transmembrane helix</keyword>
<dbReference type="GO" id="GO:0005886">
    <property type="term" value="C:plasma membrane"/>
    <property type="evidence" value="ECO:0007669"/>
    <property type="project" value="UniProtKB-SubCell"/>
</dbReference>
<accession>A0A7U7ELD1</accession>
<sequence length="163" mass="18977">MRKLFPYPWMTLVLWVVWMLLNETLAVSHALLGAVLAIFMPLMTRAMYVHGRMKVKKLWLAVLVATRVVVDITVSCWKVCKIILGTKQARSRSGFITIRLNIRSVYGMTILASIVNSTPGTVWTELSDDNRILLVHLLDLNEEQEFRRIFHERYEKPLMEIFE</sequence>
<dbReference type="EMBL" id="CAJFCI010000030">
    <property type="protein sequence ID" value="CAD5107138.1"/>
    <property type="molecule type" value="Genomic_DNA"/>
</dbReference>
<dbReference type="AlphaFoldDB" id="A0A7U7ELD1"/>
<keyword evidence="4 7" id="KW-0812">Transmembrane</keyword>
<keyword evidence="3" id="KW-1003">Cell membrane</keyword>
<evidence type="ECO:0000313" key="8">
    <source>
        <dbReference type="EMBL" id="CAD5107138.1"/>
    </source>
</evidence>
<evidence type="ECO:0000256" key="6">
    <source>
        <dbReference type="ARBA" id="ARBA00023136"/>
    </source>
</evidence>